<dbReference type="GO" id="GO:0070652">
    <property type="term" value="C:HAUS complex"/>
    <property type="evidence" value="ECO:0007669"/>
    <property type="project" value="InterPro"/>
</dbReference>
<reference evidence="2 3" key="1">
    <citation type="journal article" date="2023" name="Commun. Biol.">
        <title>Reorganization of the ancestral sex-determining regions during the evolution of trioecy in Pleodorina starrii.</title>
        <authorList>
            <person name="Takahashi K."/>
            <person name="Suzuki S."/>
            <person name="Kawai-Toyooka H."/>
            <person name="Yamamoto K."/>
            <person name="Hamaji T."/>
            <person name="Ootsuki R."/>
            <person name="Yamaguchi H."/>
            <person name="Kawachi M."/>
            <person name="Higashiyama T."/>
            <person name="Nozaki H."/>
        </authorList>
    </citation>
    <scope>NUCLEOTIDE SEQUENCE [LARGE SCALE GENOMIC DNA]</scope>
    <source>
        <strain evidence="2 3">NIES-4479</strain>
    </source>
</reference>
<dbReference type="PANTHER" id="PTHR16219">
    <property type="entry name" value="AUGMIN SUBUNIT 4 FAMILY MEMBER"/>
    <property type="match status" value="1"/>
</dbReference>
<feature type="compositionally biased region" description="Basic and acidic residues" evidence="1">
    <location>
        <begin position="61"/>
        <end position="71"/>
    </location>
</feature>
<organism evidence="2 3">
    <name type="scientific">Pleodorina starrii</name>
    <dbReference type="NCBI Taxonomy" id="330485"/>
    <lineage>
        <taxon>Eukaryota</taxon>
        <taxon>Viridiplantae</taxon>
        <taxon>Chlorophyta</taxon>
        <taxon>core chlorophytes</taxon>
        <taxon>Chlorophyceae</taxon>
        <taxon>CS clade</taxon>
        <taxon>Chlamydomonadales</taxon>
        <taxon>Volvocaceae</taxon>
        <taxon>Pleodorina</taxon>
    </lineage>
</organism>
<dbReference type="InterPro" id="IPR029327">
    <property type="entry name" value="HAUS4"/>
</dbReference>
<evidence type="ECO:0000313" key="2">
    <source>
        <dbReference type="EMBL" id="GLC61495.1"/>
    </source>
</evidence>
<dbReference type="GO" id="GO:0051011">
    <property type="term" value="F:microtubule minus-end binding"/>
    <property type="evidence" value="ECO:0007669"/>
    <property type="project" value="TreeGrafter"/>
</dbReference>
<dbReference type="EMBL" id="BRXU01000047">
    <property type="protein sequence ID" value="GLC61495.1"/>
    <property type="molecule type" value="Genomic_DNA"/>
</dbReference>
<gene>
    <name evidence="2" type="primary">PLEST010897</name>
    <name evidence="2" type="ORF">PLESTB_001762700</name>
</gene>
<dbReference type="OrthoDB" id="532220at2759"/>
<comment type="caution">
    <text evidence="2">The sequence shown here is derived from an EMBL/GenBank/DDBJ whole genome shotgun (WGS) entry which is preliminary data.</text>
</comment>
<dbReference type="Pfam" id="PF14735">
    <property type="entry name" value="HAUS4"/>
    <property type="match status" value="1"/>
</dbReference>
<evidence type="ECO:0000256" key="1">
    <source>
        <dbReference type="SAM" id="MobiDB-lite"/>
    </source>
</evidence>
<keyword evidence="3" id="KW-1185">Reference proteome</keyword>
<proteinExistence type="predicted"/>
<dbReference type="PANTHER" id="PTHR16219:SF1">
    <property type="entry name" value="HAUS AUGMIN-LIKE COMPLEX SUBUNIT 4"/>
    <property type="match status" value="1"/>
</dbReference>
<evidence type="ECO:0000313" key="3">
    <source>
        <dbReference type="Proteomes" id="UP001165080"/>
    </source>
</evidence>
<dbReference type="AlphaFoldDB" id="A0A9W6C135"/>
<sequence>MAVEFLKRELSLLHSQEAARTEGCWQETSEPRTSYLTQLCILEELSTVTLNRELSLPENIGKESGDLDGAFRSDGSSGLDDGCTVSDQDRDHNEGVVMELSNALIARSKQWQERIPQLASGRVTFGPGPKGNAPLAAETEALQATLQATQAHLTMIGRMKTVIEEFILQQQDRIDQIESTQVLMRAKAAILKLQSLEWHFLQHTYKAEDIIALSKIHEELITRIQHRRTQFTEAQKRLAVFRGLGDQFHHQLDQFRDVQRRLLDAQYMLENFNKINSELEDGAVDMMMMGGGSHMPHCDDGGFVVY</sequence>
<name>A0A9W6C135_9CHLO</name>
<feature type="region of interest" description="Disordered" evidence="1">
    <location>
        <begin position="61"/>
        <end position="89"/>
    </location>
</feature>
<accession>A0A9W6C135</accession>
<dbReference type="Proteomes" id="UP001165080">
    <property type="component" value="Unassembled WGS sequence"/>
</dbReference>
<protein>
    <submittedName>
        <fullName evidence="2">Uncharacterized protein</fullName>
    </submittedName>
</protein>
<dbReference type="GO" id="GO:0051225">
    <property type="term" value="P:spindle assembly"/>
    <property type="evidence" value="ECO:0007669"/>
    <property type="project" value="InterPro"/>
</dbReference>